<name>A0A2T4UTT6_9MICO</name>
<evidence type="ECO:0000313" key="5">
    <source>
        <dbReference type="EMBL" id="PTL72913.1"/>
    </source>
</evidence>
<dbReference type="PROSITE" id="PS50949">
    <property type="entry name" value="HTH_GNTR"/>
    <property type="match status" value="1"/>
</dbReference>
<evidence type="ECO:0000256" key="1">
    <source>
        <dbReference type="ARBA" id="ARBA00023015"/>
    </source>
</evidence>
<proteinExistence type="predicted"/>
<sequence>MAFSPVQKVSAYESIVEQIERAVEIGDLKPGDRLPGERQLMADFSVSRATIREALRVLQATGLLESRPGDPRGPMITAYSPRILEKSMARLAHLESISRVELLQFRLLLEGQSCLLAAENRTAEDLAGIEEHLAALHEVARGEADGFGERVNRFHAAIRRASGNQLIEVCGNVVGGVMAHLTEGRLRSETDRLARMRRSAADAETLVDALRRRSPREAADVSRRNIYRYYADDLTPEEAAALASSLPSPVDAPV</sequence>
<dbReference type="SMART" id="SM00345">
    <property type="entry name" value="HTH_GNTR"/>
    <property type="match status" value="1"/>
</dbReference>
<dbReference type="RefSeq" id="WP_055786724.1">
    <property type="nucleotide sequence ID" value="NZ_PZPL01000001.1"/>
</dbReference>
<dbReference type="SUPFAM" id="SSF48008">
    <property type="entry name" value="GntR ligand-binding domain-like"/>
    <property type="match status" value="1"/>
</dbReference>
<dbReference type="Gene3D" id="1.20.120.530">
    <property type="entry name" value="GntR ligand-binding domain-like"/>
    <property type="match status" value="1"/>
</dbReference>
<dbReference type="SUPFAM" id="SSF46785">
    <property type="entry name" value="Winged helix' DNA-binding domain"/>
    <property type="match status" value="1"/>
</dbReference>
<dbReference type="AlphaFoldDB" id="A0A2T4UTT6"/>
<keyword evidence="3" id="KW-0804">Transcription</keyword>
<evidence type="ECO:0000256" key="2">
    <source>
        <dbReference type="ARBA" id="ARBA00023125"/>
    </source>
</evidence>
<evidence type="ECO:0000256" key="3">
    <source>
        <dbReference type="ARBA" id="ARBA00023163"/>
    </source>
</evidence>
<dbReference type="CDD" id="cd07377">
    <property type="entry name" value="WHTH_GntR"/>
    <property type="match status" value="1"/>
</dbReference>
<dbReference type="SMART" id="SM00895">
    <property type="entry name" value="FCD"/>
    <property type="match status" value="1"/>
</dbReference>
<dbReference type="InterPro" id="IPR000524">
    <property type="entry name" value="Tscrpt_reg_HTH_GntR"/>
</dbReference>
<keyword evidence="2" id="KW-0238">DNA-binding</keyword>
<dbReference type="Pfam" id="PF00392">
    <property type="entry name" value="GntR"/>
    <property type="match status" value="1"/>
</dbReference>
<feature type="domain" description="HTH gntR-type" evidence="4">
    <location>
        <begin position="9"/>
        <end position="79"/>
    </location>
</feature>
<dbReference type="PRINTS" id="PR00035">
    <property type="entry name" value="HTHGNTR"/>
</dbReference>
<dbReference type="GO" id="GO:0003700">
    <property type="term" value="F:DNA-binding transcription factor activity"/>
    <property type="evidence" value="ECO:0007669"/>
    <property type="project" value="InterPro"/>
</dbReference>
<accession>A0A2T4UTT6</accession>
<keyword evidence="1" id="KW-0805">Transcription regulation</keyword>
<dbReference type="InterPro" id="IPR011711">
    <property type="entry name" value="GntR_C"/>
</dbReference>
<reference evidence="5 6" key="1">
    <citation type="submission" date="2018-03" db="EMBL/GenBank/DDBJ databases">
        <title>Bacteriophage NCPPB3778 and a type I-E CRISPR drive the evolution of the US Biological Select Agent, Rathayibacter toxicus.</title>
        <authorList>
            <person name="Davis E.W.II."/>
            <person name="Tabima J.F."/>
            <person name="Weisberg A.J."/>
            <person name="Dantas Lopes L."/>
            <person name="Wiseman M.S."/>
            <person name="Wiseman M.S."/>
            <person name="Pupko T."/>
            <person name="Belcher M.S."/>
            <person name="Sechler A.J."/>
            <person name="Tancos M.A."/>
            <person name="Schroeder B.K."/>
            <person name="Murray T.D."/>
            <person name="Luster D.G."/>
            <person name="Schneider W.L."/>
            <person name="Rogers E."/>
            <person name="Andreote F.D."/>
            <person name="Grunwald N.J."/>
            <person name="Putnam M.L."/>
            <person name="Chang J.H."/>
        </authorList>
    </citation>
    <scope>NUCLEOTIDE SEQUENCE [LARGE SCALE GENOMIC DNA]</scope>
    <source>
        <strain evidence="5 6">DSM 15933</strain>
    </source>
</reference>
<dbReference type="Gene3D" id="1.10.10.10">
    <property type="entry name" value="Winged helix-like DNA-binding domain superfamily/Winged helix DNA-binding domain"/>
    <property type="match status" value="1"/>
</dbReference>
<evidence type="ECO:0000259" key="4">
    <source>
        <dbReference type="PROSITE" id="PS50949"/>
    </source>
</evidence>
<dbReference type="EMBL" id="PZPL01000001">
    <property type="protein sequence ID" value="PTL72913.1"/>
    <property type="molecule type" value="Genomic_DNA"/>
</dbReference>
<dbReference type="InterPro" id="IPR008920">
    <property type="entry name" value="TF_FadR/GntR_C"/>
</dbReference>
<evidence type="ECO:0000313" key="6">
    <source>
        <dbReference type="Proteomes" id="UP000241085"/>
    </source>
</evidence>
<dbReference type="PANTHER" id="PTHR43537:SF5">
    <property type="entry name" value="UXU OPERON TRANSCRIPTIONAL REGULATOR"/>
    <property type="match status" value="1"/>
</dbReference>
<comment type="caution">
    <text evidence="5">The sequence shown here is derived from an EMBL/GenBank/DDBJ whole genome shotgun (WGS) entry which is preliminary data.</text>
</comment>
<gene>
    <name evidence="5" type="ORF">C1I63_08675</name>
</gene>
<protein>
    <submittedName>
        <fullName evidence="5">FadR family transcriptional regulator</fullName>
    </submittedName>
</protein>
<organism evidence="5 6">
    <name type="scientific">Rathayibacter caricis DSM 15933</name>
    <dbReference type="NCBI Taxonomy" id="1328867"/>
    <lineage>
        <taxon>Bacteria</taxon>
        <taxon>Bacillati</taxon>
        <taxon>Actinomycetota</taxon>
        <taxon>Actinomycetes</taxon>
        <taxon>Micrococcales</taxon>
        <taxon>Microbacteriaceae</taxon>
        <taxon>Rathayibacter</taxon>
    </lineage>
</organism>
<dbReference type="PANTHER" id="PTHR43537">
    <property type="entry name" value="TRANSCRIPTIONAL REGULATOR, GNTR FAMILY"/>
    <property type="match status" value="1"/>
</dbReference>
<dbReference type="Pfam" id="PF07729">
    <property type="entry name" value="FCD"/>
    <property type="match status" value="1"/>
</dbReference>
<dbReference type="GO" id="GO:0003677">
    <property type="term" value="F:DNA binding"/>
    <property type="evidence" value="ECO:0007669"/>
    <property type="project" value="UniProtKB-KW"/>
</dbReference>
<keyword evidence="6" id="KW-1185">Reference proteome</keyword>
<dbReference type="InterPro" id="IPR036390">
    <property type="entry name" value="WH_DNA-bd_sf"/>
</dbReference>
<dbReference type="InterPro" id="IPR036388">
    <property type="entry name" value="WH-like_DNA-bd_sf"/>
</dbReference>
<dbReference type="Proteomes" id="UP000241085">
    <property type="component" value="Unassembled WGS sequence"/>
</dbReference>